<dbReference type="RefSeq" id="XP_016446660.1">
    <property type="nucleotide sequence ID" value="XM_016591174.2"/>
</dbReference>
<feature type="compositionally biased region" description="Polar residues" evidence="9">
    <location>
        <begin position="232"/>
        <end position="252"/>
    </location>
</feature>
<dbReference type="PANTHER" id="PTHR45693">
    <property type="entry name" value="TRANSCRIPTION FACTOR TGA9"/>
    <property type="match status" value="1"/>
</dbReference>
<feature type="region of interest" description="Disordered" evidence="9">
    <location>
        <begin position="164"/>
        <end position="273"/>
    </location>
</feature>
<reference evidence="12" key="1">
    <citation type="journal article" date="2014" name="Nat. Commun.">
        <title>The tobacco genome sequence and its comparison with those of tomato and potato.</title>
        <authorList>
            <person name="Sierro N."/>
            <person name="Battey J.N."/>
            <person name="Ouadi S."/>
            <person name="Bakaher N."/>
            <person name="Bovet L."/>
            <person name="Willig A."/>
            <person name="Goepfert S."/>
            <person name="Peitsch M.C."/>
            <person name="Ivanov N.V."/>
        </authorList>
    </citation>
    <scope>NUCLEOTIDE SEQUENCE [LARGE SCALE GENOMIC DNA]</scope>
</reference>
<evidence type="ECO:0000313" key="13">
    <source>
        <dbReference type="RefSeq" id="XP_016446660.1"/>
    </source>
</evidence>
<feature type="compositionally biased region" description="Polar residues" evidence="9">
    <location>
        <begin position="188"/>
        <end position="197"/>
    </location>
</feature>
<evidence type="ECO:0000256" key="8">
    <source>
        <dbReference type="SAM" id="Coils"/>
    </source>
</evidence>
<dbReference type="PaxDb" id="4097-A0A1S3Y3E9"/>
<keyword evidence="8" id="KW-0175">Coiled coil</keyword>
<dbReference type="InterPro" id="IPR004827">
    <property type="entry name" value="bZIP"/>
</dbReference>
<name>A0A1S3Y3E9_TOBAC</name>
<keyword evidence="5" id="KW-0010">Activator</keyword>
<sequence>MCMCTHILCFDKKALIFIAPHSSSLVFSFCSRRRIRNRGRIIQQVSNFLSFSNSITSLNIFSNQKPKNGLKGVCMASEGIGETGLTNSGPSNLHNMPYAVFRGLNPASTSFMYHSTPNNQEGSFDFGELEEAFALQGFKINNDEAKASLYAAATGKPAATLDMFPSWPMRFQETPRENSKSREEEISTDSGSLSSRAQGHLEPESPISRKASSEQNQLQITQQQQQQQLHQEMSSDNNPRIENLQTELASKPNTEKRKGAGSTSERMADPKTLRRLAQNREAAKKSRLRKKAYVQQLESSRIRLSQLEQELQRARSQGVFLGGGTSAGANISSGAALFDMEYSRWLDDDHRHMSELRTALQTHLSDGDLRLIVDGYIAHYDEIFSLKGVAAKCDVFHLITGMWTTPAERCFLWMGGFRPSELIKMLIGQLDPLTEQQLMGIYSLQQSSQQAEEALSQGLEQLQQSLINTVASGSINDGMHHMALALGKLSNLEGFVRQADNLRQQTLHQLHRILTVRQAARCFLVIGEYYGRLRALSSLWLSRPRETLIPDDSSCQTTTELQMVRSSQNHFSNF</sequence>
<evidence type="ECO:0000256" key="3">
    <source>
        <dbReference type="ARBA" id="ARBA00023015"/>
    </source>
</evidence>
<dbReference type="AlphaFoldDB" id="A0A1S3Y3E9"/>
<gene>
    <name evidence="13" type="primary">LOC107771732</name>
</gene>
<keyword evidence="3" id="KW-0805">Transcription regulation</keyword>
<dbReference type="PROSITE" id="PS00036">
    <property type="entry name" value="BZIP_BASIC"/>
    <property type="match status" value="1"/>
</dbReference>
<dbReference type="RefSeq" id="XP_016446660.1">
    <property type="nucleotide sequence ID" value="XM_016591174.1"/>
</dbReference>
<dbReference type="GeneID" id="107771732"/>
<dbReference type="SUPFAM" id="SSF57959">
    <property type="entry name" value="Leucine zipper domain"/>
    <property type="match status" value="1"/>
</dbReference>
<protein>
    <submittedName>
        <fullName evidence="13">Transcription factor TGA2-like isoform X1</fullName>
    </submittedName>
    <submittedName>
        <fullName evidence="13">Transcription factor TGA9-like isoform X1</fullName>
    </submittedName>
</protein>
<evidence type="ECO:0000259" key="11">
    <source>
        <dbReference type="PROSITE" id="PS51806"/>
    </source>
</evidence>
<feature type="domain" description="BZIP" evidence="10">
    <location>
        <begin position="269"/>
        <end position="313"/>
    </location>
</feature>
<feature type="coiled-coil region" evidence="8">
    <location>
        <begin position="290"/>
        <end position="317"/>
    </location>
</feature>
<evidence type="ECO:0000313" key="12">
    <source>
        <dbReference type="Proteomes" id="UP000790787"/>
    </source>
</evidence>
<proteinExistence type="inferred from homology"/>
<dbReference type="PANTHER" id="PTHR45693:SF59">
    <property type="entry name" value="TRANSCRIPTION FACTOR TGA2-LIKE"/>
    <property type="match status" value="1"/>
</dbReference>
<organism evidence="12 13">
    <name type="scientific">Nicotiana tabacum</name>
    <name type="common">Common tobacco</name>
    <dbReference type="NCBI Taxonomy" id="4097"/>
    <lineage>
        <taxon>Eukaryota</taxon>
        <taxon>Viridiplantae</taxon>
        <taxon>Streptophyta</taxon>
        <taxon>Embryophyta</taxon>
        <taxon>Tracheophyta</taxon>
        <taxon>Spermatophyta</taxon>
        <taxon>Magnoliopsida</taxon>
        <taxon>eudicotyledons</taxon>
        <taxon>Gunneridae</taxon>
        <taxon>Pentapetalae</taxon>
        <taxon>asterids</taxon>
        <taxon>lamiids</taxon>
        <taxon>Solanales</taxon>
        <taxon>Solanaceae</taxon>
        <taxon>Nicotianoideae</taxon>
        <taxon>Nicotianeae</taxon>
        <taxon>Nicotiana</taxon>
    </lineage>
</organism>
<dbReference type="GO" id="GO:0005634">
    <property type="term" value="C:nucleus"/>
    <property type="evidence" value="ECO:0007669"/>
    <property type="project" value="UniProtKB-SubCell"/>
</dbReference>
<dbReference type="FunFam" id="1.20.5.170:FF:000019">
    <property type="entry name" value="BZIP family transcription factor"/>
    <property type="match status" value="1"/>
</dbReference>
<dbReference type="Gene3D" id="1.20.5.170">
    <property type="match status" value="1"/>
</dbReference>
<dbReference type="GO" id="GO:0043565">
    <property type="term" value="F:sequence-specific DNA binding"/>
    <property type="evidence" value="ECO:0007669"/>
    <property type="project" value="InterPro"/>
</dbReference>
<dbReference type="InterPro" id="IPR025422">
    <property type="entry name" value="TGA_domain"/>
</dbReference>
<evidence type="ECO:0000256" key="4">
    <source>
        <dbReference type="ARBA" id="ARBA00023125"/>
    </source>
</evidence>
<dbReference type="GO" id="GO:0003700">
    <property type="term" value="F:DNA-binding transcription factor activity"/>
    <property type="evidence" value="ECO:0007669"/>
    <property type="project" value="InterPro"/>
</dbReference>
<dbReference type="CDD" id="cd14708">
    <property type="entry name" value="bZIP_HBP1b-like"/>
    <property type="match status" value="1"/>
</dbReference>
<dbReference type="GO" id="GO:0006351">
    <property type="term" value="P:DNA-templated transcription"/>
    <property type="evidence" value="ECO:0007669"/>
    <property type="project" value="InterPro"/>
</dbReference>
<keyword evidence="7" id="KW-0539">Nucleus</keyword>
<keyword evidence="6" id="KW-0804">Transcription</keyword>
<feature type="compositionally biased region" description="Low complexity" evidence="9">
    <location>
        <begin position="215"/>
        <end position="231"/>
    </location>
</feature>
<keyword evidence="4" id="KW-0238">DNA-binding</keyword>
<dbReference type="Pfam" id="PF14144">
    <property type="entry name" value="DOG1"/>
    <property type="match status" value="1"/>
</dbReference>
<dbReference type="Proteomes" id="UP000790787">
    <property type="component" value="Chromosome 22"/>
</dbReference>
<evidence type="ECO:0000256" key="1">
    <source>
        <dbReference type="ARBA" id="ARBA00004123"/>
    </source>
</evidence>
<evidence type="ECO:0000259" key="10">
    <source>
        <dbReference type="PROSITE" id="PS50217"/>
    </source>
</evidence>
<dbReference type="SMART" id="SM00338">
    <property type="entry name" value="BRLZ"/>
    <property type="match status" value="1"/>
</dbReference>
<comment type="subcellular location">
    <subcellularLocation>
        <location evidence="1">Nucleus</location>
    </subcellularLocation>
</comment>
<dbReference type="Pfam" id="PF00170">
    <property type="entry name" value="bZIP_1"/>
    <property type="match status" value="1"/>
</dbReference>
<accession>A0A1S3Y3E9</accession>
<reference evidence="13" key="2">
    <citation type="submission" date="2025-08" db="UniProtKB">
        <authorList>
            <consortium name="RefSeq"/>
        </authorList>
    </citation>
    <scope>IDENTIFICATION</scope>
    <source>
        <tissue evidence="13">Leaf</tissue>
    </source>
</reference>
<evidence type="ECO:0000256" key="7">
    <source>
        <dbReference type="ARBA" id="ARBA00023242"/>
    </source>
</evidence>
<dbReference type="PROSITE" id="PS50217">
    <property type="entry name" value="BZIP"/>
    <property type="match status" value="1"/>
</dbReference>
<evidence type="ECO:0000256" key="2">
    <source>
        <dbReference type="ARBA" id="ARBA00007163"/>
    </source>
</evidence>
<dbReference type="PROSITE" id="PS51806">
    <property type="entry name" value="DOG1"/>
    <property type="match status" value="1"/>
</dbReference>
<feature type="domain" description="DOG1" evidence="11">
    <location>
        <begin position="335"/>
        <end position="543"/>
    </location>
</feature>
<feature type="compositionally biased region" description="Basic and acidic residues" evidence="9">
    <location>
        <begin position="173"/>
        <end position="185"/>
    </location>
</feature>
<evidence type="ECO:0000256" key="5">
    <source>
        <dbReference type="ARBA" id="ARBA00023159"/>
    </source>
</evidence>
<keyword evidence="12" id="KW-1185">Reference proteome</keyword>
<dbReference type="STRING" id="4097.A0A1S3Y3E9"/>
<evidence type="ECO:0000256" key="9">
    <source>
        <dbReference type="SAM" id="MobiDB-lite"/>
    </source>
</evidence>
<dbReference type="OrthoDB" id="2015618at2759"/>
<dbReference type="KEGG" id="nta:107771732"/>
<dbReference type="InterPro" id="IPR046347">
    <property type="entry name" value="bZIP_sf"/>
</dbReference>
<comment type="similarity">
    <text evidence="2">Belongs to the bZIP family.</text>
</comment>
<evidence type="ECO:0000256" key="6">
    <source>
        <dbReference type="ARBA" id="ARBA00023163"/>
    </source>
</evidence>